<evidence type="ECO:0000313" key="7">
    <source>
        <dbReference type="EMBL" id="MEK8033534.1"/>
    </source>
</evidence>
<protein>
    <submittedName>
        <fullName evidence="7">LysE family transporter</fullName>
    </submittedName>
</protein>
<feature type="transmembrane region" description="Helical" evidence="6">
    <location>
        <begin position="6"/>
        <end position="31"/>
    </location>
</feature>
<dbReference type="RefSeq" id="WP_341427959.1">
    <property type="nucleotide sequence ID" value="NZ_JBBUTG010000017.1"/>
</dbReference>
<keyword evidence="5 6" id="KW-0472">Membrane</keyword>
<accession>A0ABU9BU89</accession>
<sequence length="207" mass="21493">MLSTLLTIWLLHMAALITPGANVLLISQLAASGQTRGATQAALGVATGAAIWSSAAVLGVHALFAAFPAIRLGLQWAGALYLLYIASRLWRSTSSPTAAAAPPMGGWRAYRLGLLTNLSNPKSALFFGSVFSTALPAQPGSVMLAAAVLLIVCNAAAWHLGLAYVFSRRRVQASYAAQRGWIGRVAGATLGALGVGLLVASLREVRR</sequence>
<keyword evidence="3 6" id="KW-0812">Transmembrane</keyword>
<evidence type="ECO:0000256" key="3">
    <source>
        <dbReference type="ARBA" id="ARBA00022692"/>
    </source>
</evidence>
<dbReference type="Proteomes" id="UP001371218">
    <property type="component" value="Unassembled WGS sequence"/>
</dbReference>
<dbReference type="PANTHER" id="PTHR30086">
    <property type="entry name" value="ARGININE EXPORTER PROTEIN ARGO"/>
    <property type="match status" value="1"/>
</dbReference>
<evidence type="ECO:0000256" key="2">
    <source>
        <dbReference type="ARBA" id="ARBA00022475"/>
    </source>
</evidence>
<gene>
    <name evidence="7" type="ORF">AACH06_22155</name>
</gene>
<keyword evidence="2" id="KW-1003">Cell membrane</keyword>
<comment type="subcellular location">
    <subcellularLocation>
        <location evidence="1">Cell membrane</location>
        <topology evidence="1">Multi-pass membrane protein</topology>
    </subcellularLocation>
</comment>
<name>A0ABU9BU89_9BURK</name>
<evidence type="ECO:0000313" key="8">
    <source>
        <dbReference type="Proteomes" id="UP001371218"/>
    </source>
</evidence>
<keyword evidence="8" id="KW-1185">Reference proteome</keyword>
<dbReference type="PANTHER" id="PTHR30086:SF19">
    <property type="entry name" value="THREONINE EFFLUX PROTEIN"/>
    <property type="match status" value="1"/>
</dbReference>
<dbReference type="Pfam" id="PF01810">
    <property type="entry name" value="LysE"/>
    <property type="match status" value="1"/>
</dbReference>
<evidence type="ECO:0000256" key="6">
    <source>
        <dbReference type="SAM" id="Phobius"/>
    </source>
</evidence>
<comment type="caution">
    <text evidence="7">The sequence shown here is derived from an EMBL/GenBank/DDBJ whole genome shotgun (WGS) entry which is preliminary data.</text>
</comment>
<evidence type="ECO:0000256" key="1">
    <source>
        <dbReference type="ARBA" id="ARBA00004651"/>
    </source>
</evidence>
<feature type="transmembrane region" description="Helical" evidence="6">
    <location>
        <begin position="181"/>
        <end position="202"/>
    </location>
</feature>
<dbReference type="InterPro" id="IPR001123">
    <property type="entry name" value="LeuE-type"/>
</dbReference>
<reference evidence="7 8" key="1">
    <citation type="submission" date="2024-04" db="EMBL/GenBank/DDBJ databases">
        <title>Novel species of the genus Ideonella isolated from streams.</title>
        <authorList>
            <person name="Lu H."/>
        </authorList>
    </citation>
    <scope>NUCLEOTIDE SEQUENCE [LARGE SCALE GENOMIC DNA]</scope>
    <source>
        <strain evidence="7 8">DXS29W</strain>
    </source>
</reference>
<organism evidence="7 8">
    <name type="scientific">Ideonella lacteola</name>
    <dbReference type="NCBI Taxonomy" id="2984193"/>
    <lineage>
        <taxon>Bacteria</taxon>
        <taxon>Pseudomonadati</taxon>
        <taxon>Pseudomonadota</taxon>
        <taxon>Betaproteobacteria</taxon>
        <taxon>Burkholderiales</taxon>
        <taxon>Sphaerotilaceae</taxon>
        <taxon>Ideonella</taxon>
    </lineage>
</organism>
<dbReference type="EMBL" id="JBBUTG010000017">
    <property type="protein sequence ID" value="MEK8033534.1"/>
    <property type="molecule type" value="Genomic_DNA"/>
</dbReference>
<keyword evidence="4 6" id="KW-1133">Transmembrane helix</keyword>
<evidence type="ECO:0000256" key="5">
    <source>
        <dbReference type="ARBA" id="ARBA00023136"/>
    </source>
</evidence>
<proteinExistence type="predicted"/>
<feature type="transmembrane region" description="Helical" evidence="6">
    <location>
        <begin position="142"/>
        <end position="161"/>
    </location>
</feature>
<feature type="transmembrane region" description="Helical" evidence="6">
    <location>
        <begin position="43"/>
        <end position="67"/>
    </location>
</feature>
<evidence type="ECO:0000256" key="4">
    <source>
        <dbReference type="ARBA" id="ARBA00022989"/>
    </source>
</evidence>